<reference evidence="1 2" key="1">
    <citation type="submission" date="2019-09" db="EMBL/GenBank/DDBJ databases">
        <authorList>
            <person name="Kritzky A."/>
            <person name="Schelkanova E.Y."/>
            <person name="Alkhova Z.V."/>
            <person name="Smirnova N.I."/>
        </authorList>
    </citation>
    <scope>NUCLEOTIDE SEQUENCE [LARGE SCALE GENOMIC DNA]</scope>
    <source>
        <strain evidence="1 2">M1526</strain>
    </source>
</reference>
<organism evidence="1 2">
    <name type="scientific">Vibrio cholerae</name>
    <dbReference type="NCBI Taxonomy" id="666"/>
    <lineage>
        <taxon>Bacteria</taxon>
        <taxon>Pseudomonadati</taxon>
        <taxon>Pseudomonadota</taxon>
        <taxon>Gammaproteobacteria</taxon>
        <taxon>Vibrionales</taxon>
        <taxon>Vibrionaceae</taxon>
        <taxon>Vibrio</taxon>
    </lineage>
</organism>
<evidence type="ECO:0000313" key="1">
    <source>
        <dbReference type="EMBL" id="KAA1255275.1"/>
    </source>
</evidence>
<proteinExistence type="predicted"/>
<evidence type="ECO:0000313" key="2">
    <source>
        <dbReference type="Proteomes" id="UP000323225"/>
    </source>
</evidence>
<accession>A0A5Q6PKC1</accession>
<sequence>MQKLAINKSATESYAGVGYSVIPRPNNALHAVFLTGKSGRHYQILIPMQRLVSLEKVKELVGELSLSADYRITNHCYAYSVSRAYPILNPEGCQTIIDLSVFQEDMVNLRDNNFSKPGMDTLWCSPDKLKCYFGDYLKGDITSSLNHESSLVSGTFKKRRCLINESGFKFSDKTYDILPITAGVKDELEILIDSDFSQDDIQSLCEKSITFYCNAVKFSQIKGGSKLEAVSEPLTPSRLSRCFSLEELNEMLLWMSQASVIDCNEQAFFTTRHEKMVHYLYTIIEMMSDCDSFTGLSDDYLDEMRLASRLYNFSDLALFSCLEFSDFNRFTDYMSVNQHQHIASIIRSLFGVDSDILNVTFGRELGLSPDICRVITDMASSSLFEAKRSEHTESDHPAMQLQPSVVVKVLAHLLHSKGVVHDGAACQNPAMVKHILSMIDKSSVLIGLVDKILAEDSKNRFHSIDVSNSPYFDEAVSMNGRISEIHLY</sequence>
<protein>
    <submittedName>
        <fullName evidence="1">Uncharacterized protein</fullName>
    </submittedName>
</protein>
<comment type="caution">
    <text evidence="1">The sequence shown here is derived from an EMBL/GenBank/DDBJ whole genome shotgun (WGS) entry which is preliminary data.</text>
</comment>
<dbReference type="AlphaFoldDB" id="A0A5Q6PKC1"/>
<dbReference type="Proteomes" id="UP000323225">
    <property type="component" value="Unassembled WGS sequence"/>
</dbReference>
<name>A0A5Q6PKC1_VIBCL</name>
<gene>
    <name evidence="1" type="ORF">F0M16_08645</name>
</gene>
<dbReference type="EMBL" id="VUAA01000007">
    <property type="protein sequence ID" value="KAA1255275.1"/>
    <property type="molecule type" value="Genomic_DNA"/>
</dbReference>